<evidence type="ECO:0008006" key="6">
    <source>
        <dbReference type="Google" id="ProtNLM"/>
    </source>
</evidence>
<dbReference type="InterPro" id="IPR013783">
    <property type="entry name" value="Ig-like_fold"/>
</dbReference>
<protein>
    <recommendedName>
        <fullName evidence="6">PKD domain-containing protein</fullName>
    </recommendedName>
</protein>
<dbReference type="SUPFAM" id="SSF49299">
    <property type="entry name" value="PKD domain"/>
    <property type="match status" value="2"/>
</dbReference>
<evidence type="ECO:0000313" key="5">
    <source>
        <dbReference type="Proteomes" id="UP000179157"/>
    </source>
</evidence>
<feature type="region of interest" description="Disordered" evidence="1">
    <location>
        <begin position="141"/>
        <end position="171"/>
    </location>
</feature>
<organism evidence="4 5">
    <name type="scientific">Fraserbacteria sp. (strain RBG_16_55_9)</name>
    <dbReference type="NCBI Taxonomy" id="1817864"/>
    <lineage>
        <taxon>Bacteria</taxon>
        <taxon>Candidatus Fraseribacteriota</taxon>
    </lineage>
</organism>
<sequence length="671" mass="70850">MDQKYTTSRETKRLLGFIAVLLPVIALMSYAGTHAAIPNSIVINEVAWMGTQADANDEWVELFNTTDQAIDLANWKLVAADGSPNITLSGTIPAHGFFLLERTDDTTVSDLPADKIYAGALSNSGEALFLKDSAGTAIDSANGNGGSWPAGNSTTRSTMERVNPLTPDSDTNWVTNNGVIHNGIDVGNNPIRGTPKAQNSTVNLPPIANSGLDQLADEGSMVTLNGSASSDPNSDSLTCTWDPGDGSEALVGCIVFRAYTDNGAFIATLTVDDGHSGTNSDTVQITIRNAPPAVDAGPDQTVSVGQLVHFSGSFTDPGVADTHVIQWDFGDGNSLSGALSPSHSYSAAGHYSITLTITDDDGGVGTDTLTVAINAPTLIVTKKAIDPTGAPLLTGEELEYEIEISNTSTAPQPDNADNEFEDPIPAGTHFIEDSLTFSTGDAVFDSVSNLVAWNGTVPPAEKVAIRFRVQVNDEIATGAEIFNQGRALFDIDGNGSNETTQLTDDPDTPESNDSTRTTVVHKGDANGDGTIGLLDAILCAEIALELHVATDLEEAACDVAVPYGIIDGRDVVNMAEISLKTAAVSSTYASRKAITEKPTPRVSLAANTIHIYDLGGRRIFTRDHVDNNFVWHAQDQYGKRVANGVYLFAVTVYGAQGQIVQSDVRRLIVLH</sequence>
<dbReference type="InterPro" id="IPR001322">
    <property type="entry name" value="Lamin_tail_dom"/>
</dbReference>
<dbReference type="AlphaFoldDB" id="A0A1F5UV06"/>
<dbReference type="Pfam" id="PF00932">
    <property type="entry name" value="LTD"/>
    <property type="match status" value="1"/>
</dbReference>
<dbReference type="InterPro" id="IPR036415">
    <property type="entry name" value="Lamin_tail_dom_sf"/>
</dbReference>
<dbReference type="STRING" id="1817864.A2Z21_02900"/>
<feature type="domain" description="LTD" evidence="3">
    <location>
        <begin position="29"/>
        <end position="150"/>
    </location>
</feature>
<feature type="domain" description="PKD" evidence="2">
    <location>
        <begin position="205"/>
        <end position="287"/>
    </location>
</feature>
<evidence type="ECO:0000259" key="2">
    <source>
        <dbReference type="PROSITE" id="PS50093"/>
    </source>
</evidence>
<dbReference type="Gene3D" id="2.60.40.1260">
    <property type="entry name" value="Lamin Tail domain"/>
    <property type="match status" value="1"/>
</dbReference>
<feature type="domain" description="PKD" evidence="2">
    <location>
        <begin position="313"/>
        <end position="380"/>
    </location>
</feature>
<evidence type="ECO:0000313" key="4">
    <source>
        <dbReference type="EMBL" id="OGF54962.1"/>
    </source>
</evidence>
<dbReference type="InterPro" id="IPR000601">
    <property type="entry name" value="PKD_dom"/>
</dbReference>
<feature type="compositionally biased region" description="Polar residues" evidence="1">
    <location>
        <begin position="494"/>
        <end position="503"/>
    </location>
</feature>
<dbReference type="InterPro" id="IPR035986">
    <property type="entry name" value="PKD_dom_sf"/>
</dbReference>
<feature type="region of interest" description="Disordered" evidence="1">
    <location>
        <begin position="493"/>
        <end position="522"/>
    </location>
</feature>
<evidence type="ECO:0000256" key="1">
    <source>
        <dbReference type="SAM" id="MobiDB-lite"/>
    </source>
</evidence>
<accession>A0A1F5UV06</accession>
<proteinExistence type="predicted"/>
<dbReference type="PROSITE" id="PS50093">
    <property type="entry name" value="PKD"/>
    <property type="match status" value="2"/>
</dbReference>
<dbReference type="Proteomes" id="UP000179157">
    <property type="component" value="Unassembled WGS sequence"/>
</dbReference>
<dbReference type="PROSITE" id="PS51841">
    <property type="entry name" value="LTD"/>
    <property type="match status" value="1"/>
</dbReference>
<comment type="caution">
    <text evidence="4">The sequence shown here is derived from an EMBL/GenBank/DDBJ whole genome shotgun (WGS) entry which is preliminary data.</text>
</comment>
<evidence type="ECO:0000259" key="3">
    <source>
        <dbReference type="PROSITE" id="PS51841"/>
    </source>
</evidence>
<dbReference type="CDD" id="cd00146">
    <property type="entry name" value="PKD"/>
    <property type="match status" value="2"/>
</dbReference>
<dbReference type="SUPFAM" id="SSF74853">
    <property type="entry name" value="Lamin A/C globular tail domain"/>
    <property type="match status" value="1"/>
</dbReference>
<dbReference type="SMART" id="SM00089">
    <property type="entry name" value="PKD"/>
    <property type="match status" value="2"/>
</dbReference>
<dbReference type="InterPro" id="IPR022409">
    <property type="entry name" value="PKD/Chitinase_dom"/>
</dbReference>
<name>A0A1F5UV06_FRAXR</name>
<dbReference type="Pfam" id="PF18911">
    <property type="entry name" value="PKD_4"/>
    <property type="match status" value="2"/>
</dbReference>
<dbReference type="NCBIfam" id="TIGR01451">
    <property type="entry name" value="B_ant_repeat"/>
    <property type="match status" value="1"/>
</dbReference>
<dbReference type="Gene3D" id="2.60.40.10">
    <property type="entry name" value="Immunoglobulins"/>
    <property type="match status" value="2"/>
</dbReference>
<dbReference type="InterPro" id="IPR047589">
    <property type="entry name" value="DUF11_rpt"/>
</dbReference>
<reference evidence="4 5" key="1">
    <citation type="journal article" date="2016" name="Nat. Commun.">
        <title>Thousands of microbial genomes shed light on interconnected biogeochemical processes in an aquifer system.</title>
        <authorList>
            <person name="Anantharaman K."/>
            <person name="Brown C.T."/>
            <person name="Hug L.A."/>
            <person name="Sharon I."/>
            <person name="Castelle C.J."/>
            <person name="Probst A.J."/>
            <person name="Thomas B.C."/>
            <person name="Singh A."/>
            <person name="Wilkins M.J."/>
            <person name="Karaoz U."/>
            <person name="Brodie E.L."/>
            <person name="Williams K.H."/>
            <person name="Hubbard S.S."/>
            <person name="Banfield J.F."/>
        </authorList>
    </citation>
    <scope>NUCLEOTIDE SEQUENCE [LARGE SCALE GENOMIC DNA]</scope>
    <source>
        <strain evidence="5">RBG_16_55_9</strain>
    </source>
</reference>
<gene>
    <name evidence="4" type="ORF">A2Z21_02900</name>
</gene>
<dbReference type="EMBL" id="MFGX01000067">
    <property type="protein sequence ID" value="OGF54962.1"/>
    <property type="molecule type" value="Genomic_DNA"/>
</dbReference>